<gene>
    <name evidence="3" type="ORF">EV214_10261</name>
</gene>
<evidence type="ECO:0000259" key="2">
    <source>
        <dbReference type="SMART" id="SM00854"/>
    </source>
</evidence>
<keyword evidence="4" id="KW-1185">Reference proteome</keyword>
<dbReference type="InterPro" id="IPR029052">
    <property type="entry name" value="Metallo-depent_PP-like"/>
</dbReference>
<evidence type="ECO:0000313" key="4">
    <source>
        <dbReference type="Proteomes" id="UP000294919"/>
    </source>
</evidence>
<dbReference type="AlphaFoldDB" id="A0A4R2KZI1"/>
<dbReference type="Proteomes" id="UP000294919">
    <property type="component" value="Unassembled WGS sequence"/>
</dbReference>
<sequence>MRKKILLLIWIVVMMSIGSRYAFLEEDKDINIGKEEINKDLDKEIDIDKEAAIDKGIDQNTVISLMGDVLLDRSIGKLIEINGVEHPWEHVSPILTKSDFAFINLETSIGVGGKPIAGKTYTFQSKPETLKGVINAGIRGVGIANNHILDYGQEGFIETLKNLEKMEIPYSGGGRNIKDAQKPVIWEKEDMKIGFLAFSRVIPDINWYVTDKRAGVLSAYDYYTDNVLKLIEETKKDVDFLIVSVHWGKELEDYPEEKDIKFAKKLVDGGADCIMGHHPHVLQGVEFYKNKPIIYSLGNFVFNARGKRSNQTMIFHIEMNKRGIVKTRVTPIFIRNGQPTPAQGKEKEEIINILNTLSKEWNTKFLMNGEVKNNI</sequence>
<comment type="similarity">
    <text evidence="1">Belongs to the CapA family.</text>
</comment>
<comment type="caution">
    <text evidence="3">The sequence shown here is derived from an EMBL/GenBank/DDBJ whole genome shotgun (WGS) entry which is preliminary data.</text>
</comment>
<dbReference type="OrthoDB" id="9810906at2"/>
<accession>A0A4R2KZI1</accession>
<dbReference type="PANTHER" id="PTHR33393">
    <property type="entry name" value="POLYGLUTAMINE SYNTHESIS ACCESSORY PROTEIN RV0574C-RELATED"/>
    <property type="match status" value="1"/>
</dbReference>
<dbReference type="SUPFAM" id="SSF56300">
    <property type="entry name" value="Metallo-dependent phosphatases"/>
    <property type="match status" value="1"/>
</dbReference>
<dbReference type="InterPro" id="IPR019079">
    <property type="entry name" value="Capsule_synth_CapA"/>
</dbReference>
<dbReference type="Gene3D" id="3.60.21.10">
    <property type="match status" value="1"/>
</dbReference>
<dbReference type="EMBL" id="SLWV01000002">
    <property type="protein sequence ID" value="TCO79343.1"/>
    <property type="molecule type" value="Genomic_DNA"/>
</dbReference>
<dbReference type="InterPro" id="IPR052169">
    <property type="entry name" value="CW_Biosynth-Accessory"/>
</dbReference>
<name>A0A4R2KZI1_9FIRM</name>
<proteinExistence type="inferred from homology"/>
<reference evidence="3 4" key="1">
    <citation type="submission" date="2019-03" db="EMBL/GenBank/DDBJ databases">
        <title>Genomic Encyclopedia of Type Strains, Phase IV (KMG-IV): sequencing the most valuable type-strain genomes for metagenomic binning, comparative biology and taxonomic classification.</title>
        <authorList>
            <person name="Goeker M."/>
        </authorList>
    </citation>
    <scope>NUCLEOTIDE SEQUENCE [LARGE SCALE GENOMIC DNA]</scope>
    <source>
        <strain evidence="3 4">DSM 102940</strain>
    </source>
</reference>
<dbReference type="CDD" id="cd07381">
    <property type="entry name" value="MPP_CapA"/>
    <property type="match status" value="1"/>
</dbReference>
<evidence type="ECO:0000313" key="3">
    <source>
        <dbReference type="EMBL" id="TCO79343.1"/>
    </source>
</evidence>
<dbReference type="RefSeq" id="WP_132242156.1">
    <property type="nucleotide sequence ID" value="NZ_SLWV01000002.1"/>
</dbReference>
<protein>
    <submittedName>
        <fullName evidence="3">Poly-gamma-glutamate synthesis protein (Capsule biosynthesis protein)</fullName>
    </submittedName>
</protein>
<organism evidence="3 4">
    <name type="scientific">Marinisporobacter balticus</name>
    <dbReference type="NCBI Taxonomy" id="2018667"/>
    <lineage>
        <taxon>Bacteria</taxon>
        <taxon>Bacillati</taxon>
        <taxon>Bacillota</taxon>
        <taxon>Clostridia</taxon>
        <taxon>Peptostreptococcales</taxon>
        <taxon>Thermotaleaceae</taxon>
        <taxon>Marinisporobacter</taxon>
    </lineage>
</organism>
<evidence type="ECO:0000256" key="1">
    <source>
        <dbReference type="ARBA" id="ARBA00005662"/>
    </source>
</evidence>
<dbReference type="SMART" id="SM00854">
    <property type="entry name" value="PGA_cap"/>
    <property type="match status" value="1"/>
</dbReference>
<dbReference type="PANTHER" id="PTHR33393:SF13">
    <property type="entry name" value="PGA BIOSYNTHESIS PROTEIN CAPA"/>
    <property type="match status" value="1"/>
</dbReference>
<dbReference type="Pfam" id="PF09587">
    <property type="entry name" value="PGA_cap"/>
    <property type="match status" value="1"/>
</dbReference>
<feature type="domain" description="Capsule synthesis protein CapA" evidence="2">
    <location>
        <begin position="62"/>
        <end position="304"/>
    </location>
</feature>